<dbReference type="EMBL" id="JAQOWY010000935">
    <property type="protein sequence ID" value="KAK1838009.1"/>
    <property type="molecule type" value="Genomic_DNA"/>
</dbReference>
<evidence type="ECO:0000256" key="1">
    <source>
        <dbReference type="SAM" id="MobiDB-lite"/>
    </source>
</evidence>
<proteinExistence type="predicted"/>
<comment type="caution">
    <text evidence="3">The sequence shown here is derived from an EMBL/GenBank/DDBJ whole genome shotgun (WGS) entry which is preliminary data.</text>
</comment>
<keyword evidence="2" id="KW-1133">Transmembrane helix</keyword>
<keyword evidence="2" id="KW-0812">Transmembrane</keyword>
<reference evidence="3" key="1">
    <citation type="submission" date="2023-01" db="EMBL/GenBank/DDBJ databases">
        <title>Colletotrichum chrysophilum M932 genome sequence.</title>
        <authorList>
            <person name="Baroncelli R."/>
        </authorList>
    </citation>
    <scope>NUCLEOTIDE SEQUENCE</scope>
    <source>
        <strain evidence="3">M932</strain>
    </source>
</reference>
<evidence type="ECO:0000313" key="3">
    <source>
        <dbReference type="EMBL" id="KAK1838009.1"/>
    </source>
</evidence>
<organism evidence="3 4">
    <name type="scientific">Colletotrichum chrysophilum</name>
    <dbReference type="NCBI Taxonomy" id="1836956"/>
    <lineage>
        <taxon>Eukaryota</taxon>
        <taxon>Fungi</taxon>
        <taxon>Dikarya</taxon>
        <taxon>Ascomycota</taxon>
        <taxon>Pezizomycotina</taxon>
        <taxon>Sordariomycetes</taxon>
        <taxon>Hypocreomycetidae</taxon>
        <taxon>Glomerellales</taxon>
        <taxon>Glomerellaceae</taxon>
        <taxon>Colletotrichum</taxon>
        <taxon>Colletotrichum gloeosporioides species complex</taxon>
    </lineage>
</organism>
<feature type="compositionally biased region" description="Polar residues" evidence="1">
    <location>
        <begin position="128"/>
        <end position="137"/>
    </location>
</feature>
<accession>A0AAD9A2R4</accession>
<evidence type="ECO:0000256" key="2">
    <source>
        <dbReference type="SAM" id="Phobius"/>
    </source>
</evidence>
<sequence>MSTRLTLNNIRGVAWATPCPIPWGIFLLASLLTLVQEEKNDFAYIHAPQIAYYGTYLLPFKFSKSCEPGLRRSILCESRQADRPTLQLRRSLAGLETPGPRICVYLLRVFPIAMAAFQPSGGSSSSSQTLVQANPGSRGQPWHPFRALLLADATPLAHLPIVN</sequence>
<gene>
    <name evidence="3" type="ORF">CCHR01_19366</name>
</gene>
<dbReference type="Proteomes" id="UP001243330">
    <property type="component" value="Unassembled WGS sequence"/>
</dbReference>
<evidence type="ECO:0000313" key="4">
    <source>
        <dbReference type="Proteomes" id="UP001243330"/>
    </source>
</evidence>
<feature type="region of interest" description="Disordered" evidence="1">
    <location>
        <begin position="119"/>
        <end position="138"/>
    </location>
</feature>
<protein>
    <submittedName>
        <fullName evidence="3">Uncharacterized protein</fullName>
    </submittedName>
</protein>
<dbReference type="AlphaFoldDB" id="A0AAD9A2R4"/>
<keyword evidence="4" id="KW-1185">Reference proteome</keyword>
<feature type="transmembrane region" description="Helical" evidence="2">
    <location>
        <begin position="12"/>
        <end position="35"/>
    </location>
</feature>
<keyword evidence="2" id="KW-0472">Membrane</keyword>
<name>A0AAD9A2R4_9PEZI</name>